<comment type="caution">
    <text evidence="1">The sequence shown here is derived from an EMBL/GenBank/DDBJ whole genome shotgun (WGS) entry which is preliminary data.</text>
</comment>
<dbReference type="Proteomes" id="UP000029223">
    <property type="component" value="Unassembled WGS sequence"/>
</dbReference>
<protein>
    <submittedName>
        <fullName evidence="1">Uncharacterized protein</fullName>
    </submittedName>
</protein>
<reference evidence="2" key="1">
    <citation type="submission" date="2014-09" db="EMBL/GenBank/DDBJ databases">
        <title>Vibrio variabilis JCM 19239. (C206) whole genome shotgun sequence.</title>
        <authorList>
            <person name="Sawabe T."/>
            <person name="Meirelles P."/>
            <person name="Nakanishi M."/>
            <person name="Sayaka M."/>
            <person name="Hattori M."/>
            <person name="Ohkuma M."/>
        </authorList>
    </citation>
    <scope>NUCLEOTIDE SEQUENCE [LARGE SCALE GENOMIC DNA]</scope>
    <source>
        <strain evidence="2">JCM 19239</strain>
    </source>
</reference>
<proteinExistence type="predicted"/>
<organism evidence="1 2">
    <name type="scientific">Vibrio variabilis</name>
    <dbReference type="NCBI Taxonomy" id="990271"/>
    <lineage>
        <taxon>Bacteria</taxon>
        <taxon>Pseudomonadati</taxon>
        <taxon>Pseudomonadota</taxon>
        <taxon>Gammaproteobacteria</taxon>
        <taxon>Vibrionales</taxon>
        <taxon>Vibrionaceae</taxon>
        <taxon>Vibrio</taxon>
    </lineage>
</organism>
<keyword evidence="2" id="KW-1185">Reference proteome</keyword>
<evidence type="ECO:0000313" key="1">
    <source>
        <dbReference type="EMBL" id="GAL28885.1"/>
    </source>
</evidence>
<dbReference type="EMBL" id="BBMS01000052">
    <property type="protein sequence ID" value="GAL28885.1"/>
    <property type="molecule type" value="Genomic_DNA"/>
</dbReference>
<gene>
    <name evidence="1" type="ORF">JCM19239_2126</name>
</gene>
<name>A0ABQ0JJF0_9VIBR</name>
<reference evidence="2" key="2">
    <citation type="submission" date="2014-09" db="EMBL/GenBank/DDBJ databases">
        <authorList>
            <consortium name="NBRP consortium"/>
            <person name="Sawabe T."/>
            <person name="Meirelles P."/>
            <person name="Nakanishi M."/>
            <person name="Sayaka M."/>
            <person name="Hattori M."/>
            <person name="Ohkuma M."/>
        </authorList>
    </citation>
    <scope>NUCLEOTIDE SEQUENCE [LARGE SCALE GENOMIC DNA]</scope>
    <source>
        <strain evidence="2">JCM 19239</strain>
    </source>
</reference>
<sequence length="132" mass="14757">MAAPKSLAFQLHHHWEVVEQLTRLSREFPAFELRLLEQVINQYRNKSTDSNSVLTSLVNADILQPINRSSDYQLNTLVVDFVRGLTQEHELGLSAVLKARVDAIKDATSQVLEGLEESDNDLLRTGAIGCPS</sequence>
<evidence type="ECO:0000313" key="2">
    <source>
        <dbReference type="Proteomes" id="UP000029223"/>
    </source>
</evidence>
<accession>A0ABQ0JJF0</accession>